<accession>W0I146</accession>
<protein>
    <submittedName>
        <fullName evidence="5">Putative cell envelope opacity-associated protein A</fullName>
    </submittedName>
</protein>
<proteinExistence type="predicted"/>
<feature type="domain" description="Opacity-associated protein A-like N-terminal" evidence="4">
    <location>
        <begin position="211"/>
        <end position="238"/>
    </location>
</feature>
<dbReference type="Pfam" id="PF04225">
    <property type="entry name" value="LysM_OapA"/>
    <property type="match status" value="1"/>
</dbReference>
<evidence type="ECO:0000259" key="3">
    <source>
        <dbReference type="Pfam" id="PF04225"/>
    </source>
</evidence>
<keyword evidence="2" id="KW-1133">Transmembrane helix</keyword>
<dbReference type="Pfam" id="PF08525">
    <property type="entry name" value="OapA_N"/>
    <property type="match status" value="1"/>
</dbReference>
<evidence type="ECO:0000256" key="2">
    <source>
        <dbReference type="SAM" id="Phobius"/>
    </source>
</evidence>
<feature type="compositionally biased region" description="Basic and acidic residues" evidence="1">
    <location>
        <begin position="53"/>
        <end position="77"/>
    </location>
</feature>
<organism evidence="5 6">
    <name type="scientific">Sodalis praecaptivus</name>
    <dbReference type="NCBI Taxonomy" id="1239307"/>
    <lineage>
        <taxon>Bacteria</taxon>
        <taxon>Pseudomonadati</taxon>
        <taxon>Pseudomonadota</taxon>
        <taxon>Gammaproteobacteria</taxon>
        <taxon>Enterobacterales</taxon>
        <taxon>Bruguierivoracaceae</taxon>
        <taxon>Sodalis</taxon>
    </lineage>
</organism>
<dbReference type="KEGG" id="sod:Sant_3490"/>
<dbReference type="GO" id="GO:0042834">
    <property type="term" value="F:peptidoglycan binding"/>
    <property type="evidence" value="ECO:0007669"/>
    <property type="project" value="InterPro"/>
</dbReference>
<keyword evidence="2" id="KW-0472">Membrane</keyword>
<dbReference type="AlphaFoldDB" id="W0I146"/>
<evidence type="ECO:0000259" key="4">
    <source>
        <dbReference type="Pfam" id="PF08525"/>
    </source>
</evidence>
<dbReference type="InterPro" id="IPR007340">
    <property type="entry name" value="LysM_Opacity-associatedA"/>
</dbReference>
<dbReference type="Gene3D" id="3.10.450.350">
    <property type="match status" value="1"/>
</dbReference>
<feature type="domain" description="Opacity-associated protein A LysM-like" evidence="3">
    <location>
        <begin position="279"/>
        <end position="361"/>
    </location>
</feature>
<evidence type="ECO:0000313" key="6">
    <source>
        <dbReference type="Proteomes" id="UP000019028"/>
    </source>
</evidence>
<gene>
    <name evidence="5" type="primary">ytfB</name>
    <name evidence="5" type="ORF">Sant_3490</name>
</gene>
<sequence length="362" mass="38525">MELHPTPLYTSSGYGNSFAREVIMGRIAPRKNTSPGFSLPGLDGLREKWRRRFGPDDDVSRPAVESEERAPTGESVKRTPGQNTGAQDSLPAASTEDATYALAIGSAAEADEPYPSPIGSADIVRASRRDVGTTSGRYGTDDVDATSVRYGTAADDAPEATPIGSAGHRPDYLTDVPPRTSAAPASPSAGASLRGQALLATLWHLPDGFNWMRPLPLMHRRWLLIIALLVAIALLWPYSPTTPPAPVARNDAASSAVPSMQAELVDNSAGGGNTDERHVQTYRIVDGQTLAQLFRAHNLPVADVFAMAQVEGNDKPLSSLQAGQEVRIVQNAQGVVTLLEIETGAAGPVRFALQPDGSYQRR</sequence>
<dbReference type="PATRIC" id="fig|1239307.3.peg.3847"/>
<dbReference type="HOGENOM" id="CLU_065360_0_0_6"/>
<dbReference type="InterPro" id="IPR013731">
    <property type="entry name" value="OapA_N"/>
</dbReference>
<feature type="transmembrane region" description="Helical" evidence="2">
    <location>
        <begin position="222"/>
        <end position="239"/>
    </location>
</feature>
<name>W0I146_9GAMM</name>
<keyword evidence="6" id="KW-1185">Reference proteome</keyword>
<evidence type="ECO:0000313" key="5">
    <source>
        <dbReference type="EMBL" id="AHF78477.1"/>
    </source>
</evidence>
<dbReference type="RefSeq" id="WP_237234629.1">
    <property type="nucleotide sequence ID" value="NZ_CP006569.1"/>
</dbReference>
<dbReference type="EMBL" id="CP006569">
    <property type="protein sequence ID" value="AHF78477.1"/>
    <property type="molecule type" value="Genomic_DNA"/>
</dbReference>
<evidence type="ECO:0000256" key="1">
    <source>
        <dbReference type="SAM" id="MobiDB-lite"/>
    </source>
</evidence>
<keyword evidence="2" id="KW-0812">Transmembrane</keyword>
<dbReference type="Proteomes" id="UP000019028">
    <property type="component" value="Chromosome"/>
</dbReference>
<feature type="region of interest" description="Disordered" evidence="1">
    <location>
        <begin position="52"/>
        <end position="93"/>
    </location>
</feature>
<reference evidence="5 6" key="1">
    <citation type="journal article" date="2014" name="Genome Biol. Evol.">
        <title>Genome degeneration and adaptation in a nascent stage of symbiosis.</title>
        <authorList>
            <person name="Oakeson K.F."/>
            <person name="Gil R."/>
            <person name="Clayton A.L."/>
            <person name="Dunn D.M."/>
            <person name="von Niederhausern A.C."/>
            <person name="Hamil C."/>
            <person name="Aoyagi A."/>
            <person name="Duval B."/>
            <person name="Baca A."/>
            <person name="Silva F.J."/>
            <person name="Vallier A."/>
            <person name="Jackson D.G."/>
            <person name="Latorre A."/>
            <person name="Weiss R.B."/>
            <person name="Heddi A."/>
            <person name="Moya A."/>
            <person name="Dale C."/>
        </authorList>
    </citation>
    <scope>NUCLEOTIDE SEQUENCE [LARGE SCALE GENOMIC DNA]</scope>
    <source>
        <strain evidence="5 6">HS1</strain>
    </source>
</reference>